<accession>A0ABU3NRN4</accession>
<reference evidence="2 3" key="1">
    <citation type="submission" date="2023-07" db="EMBL/GenBank/DDBJ databases">
        <title>Novel species of Thermanaerothrix with wide hydrolytic capabilities.</title>
        <authorList>
            <person name="Zayulina K.S."/>
            <person name="Podosokorskaya O.A."/>
            <person name="Elcheninov A.G."/>
        </authorList>
    </citation>
    <scope>NUCLEOTIDE SEQUENCE [LARGE SCALE GENOMIC DNA]</scope>
    <source>
        <strain evidence="2 3">4228-RoL</strain>
    </source>
</reference>
<keyword evidence="3" id="KW-1185">Reference proteome</keyword>
<protein>
    <recommendedName>
        <fullName evidence="4">ArnR1-like winged helix-turn-helix domain-containing protein</fullName>
    </recommendedName>
</protein>
<gene>
    <name evidence="2" type="ORF">QYE77_14595</name>
</gene>
<comment type="caution">
    <text evidence="2">The sequence shown here is derived from an EMBL/GenBank/DDBJ whole genome shotgun (WGS) entry which is preliminary data.</text>
</comment>
<organism evidence="2 3">
    <name type="scientific">Thermanaerothrix solaris</name>
    <dbReference type="NCBI Taxonomy" id="3058434"/>
    <lineage>
        <taxon>Bacteria</taxon>
        <taxon>Bacillati</taxon>
        <taxon>Chloroflexota</taxon>
        <taxon>Anaerolineae</taxon>
        <taxon>Anaerolineales</taxon>
        <taxon>Anaerolineaceae</taxon>
        <taxon>Thermanaerothrix</taxon>
    </lineage>
</organism>
<dbReference type="Proteomes" id="UP001254165">
    <property type="component" value="Unassembled WGS sequence"/>
</dbReference>
<evidence type="ECO:0000256" key="1">
    <source>
        <dbReference type="SAM" id="MobiDB-lite"/>
    </source>
</evidence>
<evidence type="ECO:0008006" key="4">
    <source>
        <dbReference type="Google" id="ProtNLM"/>
    </source>
</evidence>
<evidence type="ECO:0000313" key="3">
    <source>
        <dbReference type="Proteomes" id="UP001254165"/>
    </source>
</evidence>
<dbReference type="EMBL" id="JAUHMF010000006">
    <property type="protein sequence ID" value="MDT8899490.1"/>
    <property type="molecule type" value="Genomic_DNA"/>
</dbReference>
<proteinExistence type="predicted"/>
<name>A0ABU3NRN4_9CHLR</name>
<evidence type="ECO:0000313" key="2">
    <source>
        <dbReference type="EMBL" id="MDT8899490.1"/>
    </source>
</evidence>
<feature type="region of interest" description="Disordered" evidence="1">
    <location>
        <begin position="1"/>
        <end position="28"/>
    </location>
</feature>
<sequence>MFAEPNAERNRTKQNDSERNKTTSRRDAMAEVDLKQEVRFNPYRVRRFGLSSTQEAKALLYLERQGDTPRKFLARLFDLRLVERLVALGLVVHRGDTYGITESGKAVLQGCLGDDHGRGVA</sequence>